<dbReference type="CDD" id="cd00063">
    <property type="entry name" value="FN3"/>
    <property type="match status" value="1"/>
</dbReference>
<name>A0A4Y1XJI0_9BACT</name>
<evidence type="ECO:0000313" key="2">
    <source>
        <dbReference type="Proteomes" id="UP000318946"/>
    </source>
</evidence>
<dbReference type="InterPro" id="IPR013783">
    <property type="entry name" value="Ig-like_fold"/>
</dbReference>
<accession>A0A4Y1XJI0</accession>
<dbReference type="InterPro" id="IPR003961">
    <property type="entry name" value="FN3_dom"/>
</dbReference>
<dbReference type="AlphaFoldDB" id="A0A4Y1XJI0"/>
<protein>
    <submittedName>
        <fullName evidence="1">Uncharacterized protein</fullName>
    </submittedName>
</protein>
<dbReference type="PROSITE" id="PS51257">
    <property type="entry name" value="PROKAR_LIPOPROTEIN"/>
    <property type="match status" value="1"/>
</dbReference>
<organism evidence="1 2">
    <name type="scientific">Alistipes communis</name>
    <dbReference type="NCBI Taxonomy" id="2585118"/>
    <lineage>
        <taxon>Bacteria</taxon>
        <taxon>Pseudomonadati</taxon>
        <taxon>Bacteroidota</taxon>
        <taxon>Bacteroidia</taxon>
        <taxon>Bacteroidales</taxon>
        <taxon>Rikenellaceae</taxon>
        <taxon>Alistipes</taxon>
    </lineage>
</organism>
<dbReference type="InterPro" id="IPR036116">
    <property type="entry name" value="FN3_sf"/>
</dbReference>
<dbReference type="RefSeq" id="WP_141412593.1">
    <property type="nucleotide sequence ID" value="NZ_AP019735.1"/>
</dbReference>
<dbReference type="KEGG" id="acou:A5CBH24_13330"/>
<dbReference type="EMBL" id="AP019735">
    <property type="protein sequence ID" value="BBL04020.1"/>
    <property type="molecule type" value="Genomic_DNA"/>
</dbReference>
<gene>
    <name evidence="1" type="ORF">A5CBH24_13330</name>
</gene>
<sequence>MKKFGLFISIALLTAFVGCDSDDVEDPVVPAVSKPVVAVSENTPTSFGVEWDAVDEAAGYQYVVTESDAAGNTSEFCPETQTDKTSLRFDDAAAGAKYTVKVKALAAADSQLADSEYAEIFVETPAEGLSSQTFAFTVDDPVGYDSATVKVEPSIADETYFFAVVKSSLLLDKNSNAIIEMLKKDIEPESLVKGEQTIETKWLDPETAYVAVAFGYDADRGASTSVLSRSEKFSTAVDPRMSIDVSVMNAGDEAISAKCVPSGSGSYFVTAVKSADVAGMSDREILDAQLAALNAEIDKSGWDAVAAAQFRSGTSNYNASGLSIGTEYSVVAFGVQKSAAGKAEETTRLFKANTKTTSPEAKVQLTYVIDDGDKYVYVDPDFAGKAVMLFDLVPNEATAKWAVGLFYETVLEMPEADIIAFMLGDPANLYTDALTDRVVPLEWGEVLYVTTIGVNAAGVTGPLSMTRVEAVMDGNQGGDEPTPPTTERSNASVGLSNSLFNDEGNPAAQITFSPNSDCASFRFMIGYGPGLVEEAGEEAMIAAFGDESLNMSTNPEGLWYDSSVLQGSNGAVFTFVKDALGATVCNYALAYDAEGVPGKISVDTMQFPASLDDLPTSPSSAPTSSMMFHTRYRHLAAIELIDRTSRLKVSNLK</sequence>
<evidence type="ECO:0000313" key="1">
    <source>
        <dbReference type="EMBL" id="BBL04020.1"/>
    </source>
</evidence>
<keyword evidence="2" id="KW-1185">Reference proteome</keyword>
<dbReference type="Gene3D" id="2.60.40.10">
    <property type="entry name" value="Immunoglobulins"/>
    <property type="match status" value="1"/>
</dbReference>
<proteinExistence type="predicted"/>
<dbReference type="GeneID" id="78342054"/>
<accession>A0A4Y1WSI3</accession>
<dbReference type="SUPFAM" id="SSF49265">
    <property type="entry name" value="Fibronectin type III"/>
    <property type="match status" value="1"/>
</dbReference>
<dbReference type="PROSITE" id="PS50853">
    <property type="entry name" value="FN3"/>
    <property type="match status" value="1"/>
</dbReference>
<dbReference type="Proteomes" id="UP000318946">
    <property type="component" value="Chromosome"/>
</dbReference>
<reference evidence="2" key="1">
    <citation type="submission" date="2019-06" db="EMBL/GenBank/DDBJ databases">
        <title>Alistipes onderdonkii subsp. vulgaris subsp. nov., Alistipes dispar sp. nov. and Alistipes communis sp. nov., isolated from human faeces, and creation of Alistipes onderdonkii subsp. onderdonkii subsp. nov.</title>
        <authorList>
            <person name="Sakamoto M."/>
            <person name="Ikeyama N."/>
            <person name="Ogata Y."/>
            <person name="Suda W."/>
            <person name="Iino T."/>
            <person name="Hattori M."/>
            <person name="Ohkuma M."/>
        </authorList>
    </citation>
    <scope>NUCLEOTIDE SEQUENCE [LARGE SCALE GENOMIC DNA]</scope>
    <source>
        <strain evidence="2">5CBH24</strain>
    </source>
</reference>